<protein>
    <submittedName>
        <fullName evidence="2">Uncharacterized protein</fullName>
    </submittedName>
</protein>
<evidence type="ECO:0000313" key="2">
    <source>
        <dbReference type="EMBL" id="KKN66440.1"/>
    </source>
</evidence>
<comment type="caution">
    <text evidence="2">The sequence shown here is derived from an EMBL/GenBank/DDBJ whole genome shotgun (WGS) entry which is preliminary data.</text>
</comment>
<dbReference type="EMBL" id="LAZR01000501">
    <property type="protein sequence ID" value="KKN66440.1"/>
    <property type="molecule type" value="Genomic_DNA"/>
</dbReference>
<keyword evidence="1" id="KW-0175">Coiled coil</keyword>
<evidence type="ECO:0000256" key="1">
    <source>
        <dbReference type="SAM" id="Coils"/>
    </source>
</evidence>
<name>A0A0F9SC47_9ZZZZ</name>
<accession>A0A0F9SC47</accession>
<sequence>MKIKLKGYIIDQLNVRKLLGVIHKKPLYVPANIFQTTNDFVGQERALEKVLHAQGIKKESLTISNLEAVKGFLEHKSHIDFDENLIKPKILKHDFLGATLSNANKIRDQLRHIGGDSKEITTDMLSSDMEELKAKCDSHIMEIDYIRGNKARAKAIADMKENRWQKYNHSSSVKRTDFESPYTYTPHQAKEEIKRLTQMKDDFERFIKQYPRSISIKDSYTRYRFFAEEIIKSLQGRANETDFIDDMVDSNAEELDRLDFIRDNEKVEKAKEKMFQMYNHTGNPRVKDFVDSPEEITVDSIDYLAEAELQAQKIRKNLRHLDMIEEDVEEKMLKELEGKLVEELEQELQDLKDLKEDDDVIEVQEEEVEVDSLSIPGAFDKKKYGEKPTITKAQKKLVEQIHGKGDFYEVDDNLYFKPKDKDTTFRVDFNEMGGII</sequence>
<feature type="coiled-coil region" evidence="1">
    <location>
        <begin position="304"/>
        <end position="361"/>
    </location>
</feature>
<proteinExistence type="predicted"/>
<organism evidence="2">
    <name type="scientific">marine sediment metagenome</name>
    <dbReference type="NCBI Taxonomy" id="412755"/>
    <lineage>
        <taxon>unclassified sequences</taxon>
        <taxon>metagenomes</taxon>
        <taxon>ecological metagenomes</taxon>
    </lineage>
</organism>
<reference evidence="2" key="1">
    <citation type="journal article" date="2015" name="Nature">
        <title>Complex archaea that bridge the gap between prokaryotes and eukaryotes.</title>
        <authorList>
            <person name="Spang A."/>
            <person name="Saw J.H."/>
            <person name="Jorgensen S.L."/>
            <person name="Zaremba-Niedzwiedzka K."/>
            <person name="Martijn J."/>
            <person name="Lind A.E."/>
            <person name="van Eijk R."/>
            <person name="Schleper C."/>
            <person name="Guy L."/>
            <person name="Ettema T.J."/>
        </authorList>
    </citation>
    <scope>NUCLEOTIDE SEQUENCE</scope>
</reference>
<dbReference type="AlphaFoldDB" id="A0A0F9SC47"/>
<gene>
    <name evidence="2" type="ORF">LCGC14_0471620</name>
</gene>